<evidence type="ECO:0000259" key="6">
    <source>
        <dbReference type="PROSITE" id="PS50198"/>
    </source>
</evidence>
<accession>A0A177NFS0</accession>
<dbReference type="GO" id="GO:0003755">
    <property type="term" value="F:peptidyl-prolyl cis-trans isomerase activity"/>
    <property type="evidence" value="ECO:0007669"/>
    <property type="project" value="UniProtKB-KW"/>
</dbReference>
<evidence type="ECO:0000256" key="1">
    <source>
        <dbReference type="ARBA" id="ARBA00000971"/>
    </source>
</evidence>
<dbReference type="InterPro" id="IPR050245">
    <property type="entry name" value="PrsA_foldase"/>
</dbReference>
<evidence type="ECO:0000313" key="8">
    <source>
        <dbReference type="Proteomes" id="UP000078476"/>
    </source>
</evidence>
<comment type="catalytic activity">
    <reaction evidence="1">
        <text>[protein]-peptidylproline (omega=180) = [protein]-peptidylproline (omega=0)</text>
        <dbReference type="Rhea" id="RHEA:16237"/>
        <dbReference type="Rhea" id="RHEA-COMP:10747"/>
        <dbReference type="Rhea" id="RHEA-COMP:10748"/>
        <dbReference type="ChEBI" id="CHEBI:83833"/>
        <dbReference type="ChEBI" id="CHEBI:83834"/>
        <dbReference type="EC" id="5.2.1.8"/>
    </reaction>
</comment>
<sequence length="288" mass="32529">MNQTPESVIEPYTLLRAALSLFKKPPADLGNQELSQAQRQARNEYDIETRVLNSKQAINVMVSEQELAMAFAEVQGRFEDEEAFAAALAANQLCEERLRAALSRQCKVNAILERVASQAPKVNDVEVGIFYHLHPEKFHVPEQRVARHILISINPDYPENTRENALRRIEEIAETLQRKPHKFANLALKNSECPTALNGGELGSLVKGKLYPELDEALFMLKENQISSTVETEIGFHLIQCLKIIHAETLSLIKATPKIKQLMQDRSRRNCQRTWLASLPATNPAKVE</sequence>
<dbReference type="SUPFAM" id="SSF109998">
    <property type="entry name" value="Triger factor/SurA peptide-binding domain-like"/>
    <property type="match status" value="1"/>
</dbReference>
<dbReference type="PANTHER" id="PTHR47245">
    <property type="entry name" value="PEPTIDYLPROLYL ISOMERASE"/>
    <property type="match status" value="1"/>
</dbReference>
<dbReference type="InterPro" id="IPR023058">
    <property type="entry name" value="PPIase_PpiC_CS"/>
</dbReference>
<dbReference type="PANTHER" id="PTHR47245:SF2">
    <property type="entry name" value="PEPTIDYL-PROLYL CIS-TRANS ISOMERASE HP_0175-RELATED"/>
    <property type="match status" value="1"/>
</dbReference>
<gene>
    <name evidence="7" type="ORF">A1359_07035</name>
</gene>
<dbReference type="InterPro" id="IPR000297">
    <property type="entry name" value="PPIase_PpiC"/>
</dbReference>
<dbReference type="InterPro" id="IPR046357">
    <property type="entry name" value="PPIase_dom_sf"/>
</dbReference>
<keyword evidence="8" id="KW-1185">Reference proteome</keyword>
<organism evidence="7 8">
    <name type="scientific">Methylomonas lenta</name>
    <dbReference type="NCBI Taxonomy" id="980561"/>
    <lineage>
        <taxon>Bacteria</taxon>
        <taxon>Pseudomonadati</taxon>
        <taxon>Pseudomonadota</taxon>
        <taxon>Gammaproteobacteria</taxon>
        <taxon>Methylococcales</taxon>
        <taxon>Methylococcaceae</taxon>
        <taxon>Methylomonas</taxon>
    </lineage>
</organism>
<dbReference type="AlphaFoldDB" id="A0A177NFS0"/>
<evidence type="ECO:0000256" key="3">
    <source>
        <dbReference type="ARBA" id="ARBA00013194"/>
    </source>
</evidence>
<dbReference type="PROSITE" id="PS50198">
    <property type="entry name" value="PPIC_PPIASE_2"/>
    <property type="match status" value="1"/>
</dbReference>
<protein>
    <recommendedName>
        <fullName evidence="3">peptidylprolyl isomerase</fullName>
        <ecNumber evidence="3">5.2.1.8</ecNumber>
    </recommendedName>
</protein>
<dbReference type="RefSeq" id="WP_066980735.1">
    <property type="nucleotide sequence ID" value="NZ_LUUI01000092.1"/>
</dbReference>
<dbReference type="STRING" id="980561.A1359_07035"/>
<dbReference type="Proteomes" id="UP000078476">
    <property type="component" value="Unassembled WGS sequence"/>
</dbReference>
<proteinExistence type="inferred from homology"/>
<feature type="domain" description="PpiC" evidence="6">
    <location>
        <begin position="141"/>
        <end position="243"/>
    </location>
</feature>
<dbReference type="OrthoDB" id="9769613at2"/>
<dbReference type="EMBL" id="LUUI01000092">
    <property type="protein sequence ID" value="OAI16938.1"/>
    <property type="molecule type" value="Genomic_DNA"/>
</dbReference>
<evidence type="ECO:0000313" key="7">
    <source>
        <dbReference type="EMBL" id="OAI16938.1"/>
    </source>
</evidence>
<dbReference type="EC" id="5.2.1.8" evidence="3"/>
<reference evidence="7 8" key="1">
    <citation type="submission" date="2016-03" db="EMBL/GenBank/DDBJ databases">
        <authorList>
            <person name="Ploux O."/>
        </authorList>
    </citation>
    <scope>NUCLEOTIDE SEQUENCE [LARGE SCALE GENOMIC DNA]</scope>
    <source>
        <strain evidence="7 8">R-45370</strain>
    </source>
</reference>
<keyword evidence="5" id="KW-0413">Isomerase</keyword>
<dbReference type="Pfam" id="PF00639">
    <property type="entry name" value="Rotamase"/>
    <property type="match status" value="1"/>
</dbReference>
<name>A0A177NFS0_9GAMM</name>
<evidence type="ECO:0000256" key="5">
    <source>
        <dbReference type="PROSITE-ProRule" id="PRU00278"/>
    </source>
</evidence>
<comment type="similarity">
    <text evidence="2">Belongs to the PpiC/parvulin rotamase family.</text>
</comment>
<evidence type="ECO:0000256" key="2">
    <source>
        <dbReference type="ARBA" id="ARBA00007656"/>
    </source>
</evidence>
<comment type="caution">
    <text evidence="7">The sequence shown here is derived from an EMBL/GenBank/DDBJ whole genome shotgun (WGS) entry which is preliminary data.</text>
</comment>
<keyword evidence="4 5" id="KW-0697">Rotamase</keyword>
<evidence type="ECO:0000256" key="4">
    <source>
        <dbReference type="ARBA" id="ARBA00023110"/>
    </source>
</evidence>
<dbReference type="InterPro" id="IPR014282">
    <property type="entry name" value="Nitrogen_fix_NifM"/>
</dbReference>
<dbReference type="NCBIfam" id="TIGR02933">
    <property type="entry name" value="nifM_nitrog"/>
    <property type="match status" value="1"/>
</dbReference>
<dbReference type="SUPFAM" id="SSF54534">
    <property type="entry name" value="FKBP-like"/>
    <property type="match status" value="1"/>
</dbReference>
<dbReference type="Gene3D" id="3.10.50.40">
    <property type="match status" value="1"/>
</dbReference>
<dbReference type="PROSITE" id="PS01096">
    <property type="entry name" value="PPIC_PPIASE_1"/>
    <property type="match status" value="1"/>
</dbReference>
<dbReference type="InterPro" id="IPR027304">
    <property type="entry name" value="Trigger_fact/SurA_dom_sf"/>
</dbReference>